<dbReference type="RefSeq" id="WP_209638000.1">
    <property type="nucleotide sequence ID" value="NZ_JAGINW010000001.1"/>
</dbReference>
<feature type="compositionally biased region" description="Basic and acidic residues" evidence="1">
    <location>
        <begin position="24"/>
        <end position="37"/>
    </location>
</feature>
<name>A0ABS4TEU3_9PSEU</name>
<feature type="region of interest" description="Disordered" evidence="1">
    <location>
        <begin position="1"/>
        <end position="94"/>
    </location>
</feature>
<gene>
    <name evidence="2" type="ORF">JOF56_002894</name>
</gene>
<dbReference type="EMBL" id="JAGINW010000001">
    <property type="protein sequence ID" value="MBP2322509.1"/>
    <property type="molecule type" value="Genomic_DNA"/>
</dbReference>
<organism evidence="2 3">
    <name type="scientific">Kibdelosporangium banguiense</name>
    <dbReference type="NCBI Taxonomy" id="1365924"/>
    <lineage>
        <taxon>Bacteria</taxon>
        <taxon>Bacillati</taxon>
        <taxon>Actinomycetota</taxon>
        <taxon>Actinomycetes</taxon>
        <taxon>Pseudonocardiales</taxon>
        <taxon>Pseudonocardiaceae</taxon>
        <taxon>Kibdelosporangium</taxon>
    </lineage>
</organism>
<comment type="caution">
    <text evidence="2">The sequence shown here is derived from an EMBL/GenBank/DDBJ whole genome shotgun (WGS) entry which is preliminary data.</text>
</comment>
<evidence type="ECO:0000313" key="2">
    <source>
        <dbReference type="EMBL" id="MBP2322509.1"/>
    </source>
</evidence>
<evidence type="ECO:0000313" key="3">
    <source>
        <dbReference type="Proteomes" id="UP001519332"/>
    </source>
</evidence>
<proteinExistence type="predicted"/>
<protein>
    <submittedName>
        <fullName evidence="2">Uncharacterized protein</fullName>
    </submittedName>
</protein>
<dbReference type="Proteomes" id="UP001519332">
    <property type="component" value="Unassembled WGS sequence"/>
</dbReference>
<reference evidence="2 3" key="1">
    <citation type="submission" date="2021-03" db="EMBL/GenBank/DDBJ databases">
        <title>Sequencing the genomes of 1000 actinobacteria strains.</title>
        <authorList>
            <person name="Klenk H.-P."/>
        </authorList>
    </citation>
    <scope>NUCLEOTIDE SEQUENCE [LARGE SCALE GENOMIC DNA]</scope>
    <source>
        <strain evidence="2 3">DSM 46670</strain>
    </source>
</reference>
<evidence type="ECO:0000256" key="1">
    <source>
        <dbReference type="SAM" id="MobiDB-lite"/>
    </source>
</evidence>
<sequence>MSFSDAVASFNSEVDAAVSRARRAAAEAREQSGRFRESAPASGEATDPALRAEAVRFRTGQGLPVGDEPVETPPVPQSSDEDEDFSQEQIMHRF</sequence>
<accession>A0ABS4TEU3</accession>
<keyword evidence="3" id="KW-1185">Reference proteome</keyword>